<sequence>PRRLAKVGTNNTTHELLSKRNSTSNLPRRRPRLSTSSRPVLEEPCIAPQEPPRRDAPRVGAEDMILIPRVVGIILRLVLGVRVHPPTTRVRPPRVRRPAEPRATLLRRRGGRATRPEPRRAVIPPAPLAGVHGIMDSRRQAIRIRAERRRQHSWVGAVVSALLAGRDADLDEVVGVLAPAAAVQAEAAAGRADVCPGGGAAADDDAELVDHVVALVGVRAHAAQRRAELGAGWAASLCRDQVPLAARAHPCCWLGLVPACRLDARVVRVRRAEEVPRRGHAGFCLCWGCWL</sequence>
<dbReference type="AlphaFoldDB" id="A0AAE0KDD5"/>
<evidence type="ECO:0000313" key="3">
    <source>
        <dbReference type="Proteomes" id="UP001287356"/>
    </source>
</evidence>
<keyword evidence="3" id="KW-1185">Reference proteome</keyword>
<proteinExistence type="predicted"/>
<feature type="non-terminal residue" evidence="2">
    <location>
        <position position="291"/>
    </location>
</feature>
<organism evidence="2 3">
    <name type="scientific">Lasiosphaeria ovina</name>
    <dbReference type="NCBI Taxonomy" id="92902"/>
    <lineage>
        <taxon>Eukaryota</taxon>
        <taxon>Fungi</taxon>
        <taxon>Dikarya</taxon>
        <taxon>Ascomycota</taxon>
        <taxon>Pezizomycotina</taxon>
        <taxon>Sordariomycetes</taxon>
        <taxon>Sordariomycetidae</taxon>
        <taxon>Sordariales</taxon>
        <taxon>Lasiosphaeriaceae</taxon>
        <taxon>Lasiosphaeria</taxon>
    </lineage>
</organism>
<dbReference type="Proteomes" id="UP001287356">
    <property type="component" value="Unassembled WGS sequence"/>
</dbReference>
<evidence type="ECO:0000256" key="1">
    <source>
        <dbReference type="SAM" id="MobiDB-lite"/>
    </source>
</evidence>
<feature type="non-terminal residue" evidence="2">
    <location>
        <position position="1"/>
    </location>
</feature>
<reference evidence="2" key="2">
    <citation type="submission" date="2023-06" db="EMBL/GenBank/DDBJ databases">
        <authorList>
            <consortium name="Lawrence Berkeley National Laboratory"/>
            <person name="Haridas S."/>
            <person name="Hensen N."/>
            <person name="Bonometti L."/>
            <person name="Westerberg I."/>
            <person name="Brannstrom I.O."/>
            <person name="Guillou S."/>
            <person name="Cros-Aarteil S."/>
            <person name="Calhoun S."/>
            <person name="Kuo A."/>
            <person name="Mondo S."/>
            <person name="Pangilinan J."/>
            <person name="Riley R."/>
            <person name="Labutti K."/>
            <person name="Andreopoulos B."/>
            <person name="Lipzen A."/>
            <person name="Chen C."/>
            <person name="Yanf M."/>
            <person name="Daum C."/>
            <person name="Ng V."/>
            <person name="Clum A."/>
            <person name="Steindorff A."/>
            <person name="Ohm R."/>
            <person name="Martin F."/>
            <person name="Silar P."/>
            <person name="Natvig D."/>
            <person name="Lalanne C."/>
            <person name="Gautier V."/>
            <person name="Ament-Velasquez S.L."/>
            <person name="Kruys A."/>
            <person name="Hutchinson M.I."/>
            <person name="Powell A.J."/>
            <person name="Barry K."/>
            <person name="Miller A.N."/>
            <person name="Grigoriev I.V."/>
            <person name="Debuchy R."/>
            <person name="Gladieux P."/>
            <person name="Thoren M.H."/>
            <person name="Johannesson H."/>
        </authorList>
    </citation>
    <scope>NUCLEOTIDE SEQUENCE</scope>
    <source>
        <strain evidence="2">CBS 958.72</strain>
    </source>
</reference>
<comment type="caution">
    <text evidence="2">The sequence shown here is derived from an EMBL/GenBank/DDBJ whole genome shotgun (WGS) entry which is preliminary data.</text>
</comment>
<protein>
    <submittedName>
        <fullName evidence="2">Uncharacterized protein</fullName>
    </submittedName>
</protein>
<gene>
    <name evidence="2" type="ORF">B0T24DRAFT_703887</name>
</gene>
<evidence type="ECO:0000313" key="2">
    <source>
        <dbReference type="EMBL" id="KAK3373891.1"/>
    </source>
</evidence>
<dbReference type="EMBL" id="JAULSN010000004">
    <property type="protein sequence ID" value="KAK3373891.1"/>
    <property type="molecule type" value="Genomic_DNA"/>
</dbReference>
<accession>A0AAE0KDD5</accession>
<feature type="region of interest" description="Disordered" evidence="1">
    <location>
        <begin position="1"/>
        <end position="57"/>
    </location>
</feature>
<reference evidence="2" key="1">
    <citation type="journal article" date="2023" name="Mol. Phylogenet. Evol.">
        <title>Genome-scale phylogeny and comparative genomics of the fungal order Sordariales.</title>
        <authorList>
            <person name="Hensen N."/>
            <person name="Bonometti L."/>
            <person name="Westerberg I."/>
            <person name="Brannstrom I.O."/>
            <person name="Guillou S."/>
            <person name="Cros-Aarteil S."/>
            <person name="Calhoun S."/>
            <person name="Haridas S."/>
            <person name="Kuo A."/>
            <person name="Mondo S."/>
            <person name="Pangilinan J."/>
            <person name="Riley R."/>
            <person name="LaButti K."/>
            <person name="Andreopoulos B."/>
            <person name="Lipzen A."/>
            <person name="Chen C."/>
            <person name="Yan M."/>
            <person name="Daum C."/>
            <person name="Ng V."/>
            <person name="Clum A."/>
            <person name="Steindorff A."/>
            <person name="Ohm R.A."/>
            <person name="Martin F."/>
            <person name="Silar P."/>
            <person name="Natvig D.O."/>
            <person name="Lalanne C."/>
            <person name="Gautier V."/>
            <person name="Ament-Velasquez S.L."/>
            <person name="Kruys A."/>
            <person name="Hutchinson M.I."/>
            <person name="Powell A.J."/>
            <person name="Barry K."/>
            <person name="Miller A.N."/>
            <person name="Grigoriev I.V."/>
            <person name="Debuchy R."/>
            <person name="Gladieux P."/>
            <person name="Hiltunen Thoren M."/>
            <person name="Johannesson H."/>
        </authorList>
    </citation>
    <scope>NUCLEOTIDE SEQUENCE</scope>
    <source>
        <strain evidence="2">CBS 958.72</strain>
    </source>
</reference>
<name>A0AAE0KDD5_9PEZI</name>